<dbReference type="AlphaFoldDB" id="A0A841AM65"/>
<comment type="caution">
    <text evidence="2">The sequence shown here is derived from an EMBL/GenBank/DDBJ whole genome shotgun (WGS) entry which is preliminary data.</text>
</comment>
<name>A0A841AM65_9MICO</name>
<gene>
    <name evidence="2" type="ORF">HD599_000928</name>
</gene>
<dbReference type="PANTHER" id="PTHR30157">
    <property type="entry name" value="FERRIC REDUCTASE, NADPH-DEPENDENT"/>
    <property type="match status" value="1"/>
</dbReference>
<evidence type="ECO:0000259" key="1">
    <source>
        <dbReference type="Pfam" id="PF04954"/>
    </source>
</evidence>
<reference evidence="2 3" key="1">
    <citation type="submission" date="2020-08" db="EMBL/GenBank/DDBJ databases">
        <title>Sequencing the genomes of 1000 actinobacteria strains.</title>
        <authorList>
            <person name="Klenk H.-P."/>
        </authorList>
    </citation>
    <scope>NUCLEOTIDE SEQUENCE [LARGE SCALE GENOMIC DNA]</scope>
    <source>
        <strain evidence="2 3">DSM 105784</strain>
    </source>
</reference>
<dbReference type="RefSeq" id="WP_184234066.1">
    <property type="nucleotide sequence ID" value="NZ_JACHMJ010000001.1"/>
</dbReference>
<evidence type="ECO:0000313" key="3">
    <source>
        <dbReference type="Proteomes" id="UP000536685"/>
    </source>
</evidence>
<dbReference type="EMBL" id="JACHMJ010000001">
    <property type="protein sequence ID" value="MBB5842605.1"/>
    <property type="molecule type" value="Genomic_DNA"/>
</dbReference>
<dbReference type="Pfam" id="PF04954">
    <property type="entry name" value="SIP"/>
    <property type="match status" value="1"/>
</dbReference>
<keyword evidence="3" id="KW-1185">Reference proteome</keyword>
<sequence>MTYIDESTASIGWNPDAADRILLAGDETALPVIQTILATLPARARGQVFVEVQSEGDIVELAAPGRFAVCWLVRDRGQVLRRTVDAWLSEMLPTSAFDDHHVYAWIANDGAARTLSSN</sequence>
<dbReference type="InterPro" id="IPR039374">
    <property type="entry name" value="SIP_fam"/>
</dbReference>
<organism evidence="2 3">
    <name type="scientific">Conyzicola lurida</name>
    <dbReference type="NCBI Taxonomy" id="1172621"/>
    <lineage>
        <taxon>Bacteria</taxon>
        <taxon>Bacillati</taxon>
        <taxon>Actinomycetota</taxon>
        <taxon>Actinomycetes</taxon>
        <taxon>Micrococcales</taxon>
        <taxon>Microbacteriaceae</taxon>
        <taxon>Conyzicola</taxon>
    </lineage>
</organism>
<dbReference type="CDD" id="cd06193">
    <property type="entry name" value="siderophore_interacting"/>
    <property type="match status" value="1"/>
</dbReference>
<proteinExistence type="predicted"/>
<dbReference type="InterPro" id="IPR007037">
    <property type="entry name" value="SIP_rossman_dom"/>
</dbReference>
<dbReference type="Gene3D" id="3.40.50.80">
    <property type="entry name" value="Nucleotide-binding domain of ferredoxin-NADP reductase (FNR) module"/>
    <property type="match status" value="1"/>
</dbReference>
<evidence type="ECO:0000313" key="2">
    <source>
        <dbReference type="EMBL" id="MBB5842605.1"/>
    </source>
</evidence>
<protein>
    <submittedName>
        <fullName evidence="2">NADPH-dependent ferric siderophore reductase</fullName>
    </submittedName>
</protein>
<dbReference type="InterPro" id="IPR039261">
    <property type="entry name" value="FNR_nucleotide-bd"/>
</dbReference>
<dbReference type="Proteomes" id="UP000536685">
    <property type="component" value="Unassembled WGS sequence"/>
</dbReference>
<accession>A0A841AM65</accession>
<dbReference type="PANTHER" id="PTHR30157:SF0">
    <property type="entry name" value="NADPH-DEPENDENT FERRIC-CHELATE REDUCTASE"/>
    <property type="match status" value="1"/>
</dbReference>
<feature type="domain" description="SIP-like Rossmann fold" evidence="1">
    <location>
        <begin position="18"/>
        <end position="111"/>
    </location>
</feature>